<dbReference type="SUPFAM" id="SSF56645">
    <property type="entry name" value="Acyl-CoA dehydrogenase NM domain-like"/>
    <property type="match status" value="1"/>
</dbReference>
<evidence type="ECO:0000259" key="15">
    <source>
        <dbReference type="Pfam" id="PF00441"/>
    </source>
</evidence>
<dbReference type="GO" id="GO:0050660">
    <property type="term" value="F:flavin adenine dinucleotide binding"/>
    <property type="evidence" value="ECO:0007669"/>
    <property type="project" value="InterPro"/>
</dbReference>
<evidence type="ECO:0000256" key="8">
    <source>
        <dbReference type="ARBA" id="ARBA00022827"/>
    </source>
</evidence>
<dbReference type="RefSeq" id="WP_114833947.1">
    <property type="nucleotide sequence ID" value="NZ_LR699114.1"/>
</dbReference>
<evidence type="ECO:0000256" key="7">
    <source>
        <dbReference type="ARBA" id="ARBA00022630"/>
    </source>
</evidence>
<dbReference type="Gene3D" id="2.40.110.10">
    <property type="entry name" value="Butyryl-CoA Dehydrogenase, subunit A, domain 2"/>
    <property type="match status" value="1"/>
</dbReference>
<dbReference type="NCBIfam" id="NF009586">
    <property type="entry name" value="PRK13026.1"/>
    <property type="match status" value="1"/>
</dbReference>
<dbReference type="AlphaFoldDB" id="A0A370GRV2"/>
<evidence type="ECO:0000256" key="14">
    <source>
        <dbReference type="SAM" id="Phobius"/>
    </source>
</evidence>
<evidence type="ECO:0000313" key="20">
    <source>
        <dbReference type="Proteomes" id="UP000254720"/>
    </source>
</evidence>
<keyword evidence="14" id="KW-0472">Membrane</keyword>
<dbReference type="GO" id="GO:0004466">
    <property type="term" value="F:long-chain fatty acyl-CoA dehydrogenase activity"/>
    <property type="evidence" value="ECO:0007669"/>
    <property type="project" value="UniProtKB-EC"/>
</dbReference>
<dbReference type="PANTHER" id="PTHR48083:SF33">
    <property type="entry name" value="ACYL-COENZYME A DEHYDROGENASE"/>
    <property type="match status" value="1"/>
</dbReference>
<accession>A0A370GRV2</accession>
<dbReference type="SUPFAM" id="SSF47203">
    <property type="entry name" value="Acyl-CoA dehydrogenase C-terminal domain-like"/>
    <property type="match status" value="1"/>
</dbReference>
<evidence type="ECO:0000256" key="6">
    <source>
        <dbReference type="ARBA" id="ARBA00020144"/>
    </source>
</evidence>
<reference evidence="19 20" key="1">
    <citation type="submission" date="2018-07" db="EMBL/GenBank/DDBJ databases">
        <title>Genomic Encyclopedia of Type Strains, Phase IV (KMG-IV): sequencing the most valuable type-strain genomes for metagenomic binning, comparative biology and taxonomic classification.</title>
        <authorList>
            <person name="Goeker M."/>
        </authorList>
    </citation>
    <scope>NUCLEOTIDE SEQUENCE [LARGE SCALE GENOMIC DNA]</scope>
    <source>
        <strain evidence="19 20">DSM 16500</strain>
    </source>
</reference>
<feature type="transmembrane region" description="Helical" evidence="14">
    <location>
        <begin position="49"/>
        <end position="67"/>
    </location>
</feature>
<dbReference type="FunFam" id="1.20.140.10:FF:000009">
    <property type="entry name" value="Acyl-CoA dehydrogenase"/>
    <property type="match status" value="1"/>
</dbReference>
<dbReference type="EC" id="1.3.8.8" evidence="5"/>
<dbReference type="EC" id="1.3.8.7" evidence="4"/>
<comment type="cofactor">
    <cofactor evidence="1">
        <name>FAD</name>
        <dbReference type="ChEBI" id="CHEBI:57692"/>
    </cofactor>
</comment>
<evidence type="ECO:0000256" key="4">
    <source>
        <dbReference type="ARBA" id="ARBA00012033"/>
    </source>
</evidence>
<evidence type="ECO:0000259" key="16">
    <source>
        <dbReference type="Pfam" id="PF02770"/>
    </source>
</evidence>
<dbReference type="InterPro" id="IPR013786">
    <property type="entry name" value="AcylCoA_DH/ox_N"/>
</dbReference>
<dbReference type="GO" id="GO:0005737">
    <property type="term" value="C:cytoplasm"/>
    <property type="evidence" value="ECO:0007669"/>
    <property type="project" value="TreeGrafter"/>
</dbReference>
<name>A0A370GRV2_9COXI</name>
<comment type="catalytic activity">
    <reaction evidence="13">
        <text>a long-chain 2,3-saturated fatty acyl-CoA + oxidized [electron-transfer flavoprotein] + H(+) = a long-chain (2E)-enoyl-CoA + reduced [electron-transfer flavoprotein]</text>
        <dbReference type="Rhea" id="RHEA:17721"/>
        <dbReference type="Rhea" id="RHEA-COMP:10685"/>
        <dbReference type="Rhea" id="RHEA-COMP:10686"/>
        <dbReference type="ChEBI" id="CHEBI:15378"/>
        <dbReference type="ChEBI" id="CHEBI:57692"/>
        <dbReference type="ChEBI" id="CHEBI:58307"/>
        <dbReference type="ChEBI" id="CHEBI:83721"/>
        <dbReference type="ChEBI" id="CHEBI:83727"/>
        <dbReference type="EC" id="1.3.8.8"/>
    </reaction>
</comment>
<comment type="pathway">
    <text evidence="2">Lipid metabolism; fatty acid beta-oxidation.</text>
</comment>
<evidence type="ECO:0000313" key="19">
    <source>
        <dbReference type="EMBL" id="RDI46050.1"/>
    </source>
</evidence>
<dbReference type="EMBL" id="QQAX01000006">
    <property type="protein sequence ID" value="RDI46050.1"/>
    <property type="molecule type" value="Genomic_DNA"/>
</dbReference>
<keyword evidence="7" id="KW-0285">Flavoprotein</keyword>
<feature type="domain" description="Acyl-CoA dehydrogenase/oxidase C-terminal" evidence="15">
    <location>
        <begin position="367"/>
        <end position="514"/>
    </location>
</feature>
<keyword evidence="9" id="KW-0276">Fatty acid metabolism</keyword>
<evidence type="ECO:0000256" key="1">
    <source>
        <dbReference type="ARBA" id="ARBA00001974"/>
    </source>
</evidence>
<dbReference type="UniPathway" id="UPA00659"/>
<feature type="domain" description="Acyl-CoA dehydrogenase/oxidase N-terminal" evidence="17">
    <location>
        <begin position="144"/>
        <end position="239"/>
    </location>
</feature>
<dbReference type="InterPro" id="IPR006091">
    <property type="entry name" value="Acyl-CoA_Oxase/DH_mid-dom"/>
</dbReference>
<dbReference type="GO" id="GO:0033539">
    <property type="term" value="P:fatty acid beta-oxidation using acyl-CoA dehydrogenase"/>
    <property type="evidence" value="ECO:0007669"/>
    <property type="project" value="InterPro"/>
</dbReference>
<dbReference type="Gene3D" id="1.20.140.10">
    <property type="entry name" value="Butyryl-CoA Dehydrogenase, subunit A, domain 3"/>
    <property type="match status" value="1"/>
</dbReference>
<evidence type="ECO:0000256" key="3">
    <source>
        <dbReference type="ARBA" id="ARBA00009347"/>
    </source>
</evidence>
<dbReference type="InterPro" id="IPR009075">
    <property type="entry name" value="AcylCo_DH/oxidase_C"/>
</dbReference>
<keyword evidence="10" id="KW-0560">Oxidoreductase</keyword>
<organism evidence="19 20">
    <name type="scientific">Aquicella lusitana</name>
    <dbReference type="NCBI Taxonomy" id="254246"/>
    <lineage>
        <taxon>Bacteria</taxon>
        <taxon>Pseudomonadati</taxon>
        <taxon>Pseudomonadota</taxon>
        <taxon>Gammaproteobacteria</taxon>
        <taxon>Legionellales</taxon>
        <taxon>Coxiellaceae</taxon>
        <taxon>Aquicella</taxon>
    </lineage>
</organism>
<comment type="catalytic activity">
    <reaction evidence="12">
        <text>a medium-chain 2,3-saturated fatty acyl-CoA + oxidized [electron-transfer flavoprotein] + H(+) = a medium-chain (2E)-enoyl-CoA + reduced [electron-transfer flavoprotein]</text>
        <dbReference type="Rhea" id="RHEA:14477"/>
        <dbReference type="Rhea" id="RHEA-COMP:10685"/>
        <dbReference type="Rhea" id="RHEA-COMP:10686"/>
        <dbReference type="ChEBI" id="CHEBI:15378"/>
        <dbReference type="ChEBI" id="CHEBI:57692"/>
        <dbReference type="ChEBI" id="CHEBI:58307"/>
        <dbReference type="ChEBI" id="CHEBI:83723"/>
        <dbReference type="ChEBI" id="CHEBI:83726"/>
        <dbReference type="EC" id="1.3.8.7"/>
    </reaction>
</comment>
<dbReference type="Pfam" id="PF02771">
    <property type="entry name" value="Acyl-CoA_dh_N"/>
    <property type="match status" value="1"/>
</dbReference>
<dbReference type="Pfam" id="PF09317">
    <property type="entry name" value="ACDH_C"/>
    <property type="match status" value="1"/>
</dbReference>
<dbReference type="PANTHER" id="PTHR48083">
    <property type="entry name" value="MEDIUM-CHAIN SPECIFIC ACYL-COA DEHYDROGENASE, MITOCHONDRIAL-RELATED"/>
    <property type="match status" value="1"/>
</dbReference>
<comment type="caution">
    <text evidence="19">The sequence shown here is derived from an EMBL/GenBank/DDBJ whole genome shotgun (WGS) entry which is preliminary data.</text>
</comment>
<evidence type="ECO:0000256" key="13">
    <source>
        <dbReference type="ARBA" id="ARBA00049247"/>
    </source>
</evidence>
<evidence type="ECO:0000256" key="11">
    <source>
        <dbReference type="ARBA" id="ARBA00023098"/>
    </source>
</evidence>
<dbReference type="InterPro" id="IPR046373">
    <property type="entry name" value="Acyl-CoA_Oxase/DH_mid-dom_sf"/>
</dbReference>
<dbReference type="Pfam" id="PF00441">
    <property type="entry name" value="Acyl-CoA_dh_1"/>
    <property type="match status" value="1"/>
</dbReference>
<protein>
    <recommendedName>
        <fullName evidence="6">Acyl-coenzyme A dehydrogenase</fullName>
        <ecNumber evidence="4">1.3.8.7</ecNumber>
        <ecNumber evidence="5">1.3.8.8</ecNumber>
    </recommendedName>
</protein>
<evidence type="ECO:0000256" key="12">
    <source>
        <dbReference type="ARBA" id="ARBA00047882"/>
    </source>
</evidence>
<evidence type="ECO:0000256" key="9">
    <source>
        <dbReference type="ARBA" id="ARBA00022832"/>
    </source>
</evidence>
<feature type="domain" description="Acyl-CoA oxidase/dehydrogenase middle" evidence="16">
    <location>
        <begin position="244"/>
        <end position="333"/>
    </location>
</feature>
<dbReference type="InterPro" id="IPR015396">
    <property type="entry name" value="FadE_C"/>
</dbReference>
<dbReference type="GO" id="GO:0070991">
    <property type="term" value="F:medium-chain fatty acyl-CoA dehydrogenase activity"/>
    <property type="evidence" value="ECO:0007669"/>
    <property type="project" value="UniProtKB-EC"/>
</dbReference>
<keyword evidence="20" id="KW-1185">Reference proteome</keyword>
<dbReference type="InterPro" id="IPR037069">
    <property type="entry name" value="AcylCoA_DH/ox_N_sf"/>
</dbReference>
<sequence>MELANFISLVILIGLVLTSAFFQLSIILWTSLIGAGLVALSFSGSLTGFPFVMAWFCYLVAAAFANLHKLRQRYLVQPALKNLQKRMPTISNTEREAIEAGNTWWEKELFSGSPHWKKLFSIPRPSLTQEEQSFLDNQVEQLCAMLNDWQITYENRDLPEDVWGYLKKEKFFGMVIPKQYGGLGFSALAHSTVVMKIATRSLSAAVNTMVPNSLGPAELLLHYGTDEQKNYYLPRLASGMEIPCFALTAPGAGSDAGSIPDTGIVCRGEYDGKETVGIRLNWDKRYITLAPVATVLGLAFQLYDPDRLLGGEENMGITLCLIPTSHPGVEIGSRHFPLQLAFMNGPTRGRDVFIPLDWIIGGPKMAGQGWRMLMECLSIGRSISLPALATACGKISYRYTGAYARLRRQFNTPIASFEGIEEALGNIAGYTYILEASRMMTAGAVDLKVKPSIASAIAKYHMTEISRTVIAHAMDVHAGHMIQVGPRNFLANLHFAIPISITVEGANILTRNLIIFGQGAIRCHPYLLKEVELITAKDTKIEALDRVLMSHIGFFVSNLLRNLAYGLTGGKFIFATIKQKRIKRYQRQLTRMSAALALMSDTSLMLLGGSLKRRERISARLGDILSQLYLASTVLKYFHDNNKPETDVDYVCWSLQQCLQKIQVACDDWFENFPHPFVGKLLNWIIFPFGSAYKNPKDELHKNIVLSMLSPSEIRDRLTQYCYVSKQEDELSYRLEKALAKVSTIDPLWKKLQKAVQSGVILNRYNFAERVRAAEQAGVLSADEAHTLNEFESLRNEIIKVNEFSFDLSKVIA</sequence>
<evidence type="ECO:0000259" key="18">
    <source>
        <dbReference type="Pfam" id="PF09317"/>
    </source>
</evidence>
<evidence type="ECO:0000256" key="10">
    <source>
        <dbReference type="ARBA" id="ARBA00023002"/>
    </source>
</evidence>
<dbReference type="NCBIfam" id="NF007000">
    <property type="entry name" value="PRK09463.1"/>
    <property type="match status" value="1"/>
</dbReference>
<dbReference type="FunFam" id="1.10.540.10:FF:000004">
    <property type="entry name" value="Acyl-CoA dehydrogenase"/>
    <property type="match status" value="1"/>
</dbReference>
<gene>
    <name evidence="19" type="ORF">C8D86_10654</name>
</gene>
<keyword evidence="11" id="KW-0443">Lipid metabolism</keyword>
<keyword evidence="14" id="KW-0812">Transmembrane</keyword>
<dbReference type="InterPro" id="IPR036250">
    <property type="entry name" value="AcylCo_DH-like_C"/>
</dbReference>
<evidence type="ECO:0000259" key="17">
    <source>
        <dbReference type="Pfam" id="PF02771"/>
    </source>
</evidence>
<proteinExistence type="inferred from homology"/>
<keyword evidence="8" id="KW-0274">FAD</keyword>
<dbReference type="Gene3D" id="1.10.540.10">
    <property type="entry name" value="Acyl-CoA dehydrogenase/oxidase, N-terminal domain"/>
    <property type="match status" value="1"/>
</dbReference>
<feature type="transmembrane region" description="Helical" evidence="14">
    <location>
        <begin position="7"/>
        <end position="29"/>
    </location>
</feature>
<dbReference type="OrthoDB" id="6138585at2"/>
<dbReference type="FunFam" id="2.40.110.10:FF:000010">
    <property type="entry name" value="Acyl-CoA dehydrogenase"/>
    <property type="match status" value="1"/>
</dbReference>
<evidence type="ECO:0000256" key="2">
    <source>
        <dbReference type="ARBA" id="ARBA00005005"/>
    </source>
</evidence>
<dbReference type="Pfam" id="PF02770">
    <property type="entry name" value="Acyl-CoA_dh_M"/>
    <property type="match status" value="1"/>
</dbReference>
<dbReference type="InterPro" id="IPR009100">
    <property type="entry name" value="AcylCoA_DH/oxidase_NM_dom_sf"/>
</dbReference>
<keyword evidence="14" id="KW-1133">Transmembrane helix</keyword>
<evidence type="ECO:0000256" key="5">
    <source>
        <dbReference type="ARBA" id="ARBA00012040"/>
    </source>
</evidence>
<dbReference type="InterPro" id="IPR050741">
    <property type="entry name" value="Acyl-CoA_dehydrogenase"/>
</dbReference>
<feature type="domain" description="Acyl-CoA dehydrogenase C-terminal bacterial-type" evidence="18">
    <location>
        <begin position="521"/>
        <end position="804"/>
    </location>
</feature>
<comment type="similarity">
    <text evidence="3">Belongs to the acyl-CoA dehydrogenase family.</text>
</comment>
<dbReference type="Proteomes" id="UP000254720">
    <property type="component" value="Unassembled WGS sequence"/>
</dbReference>